<dbReference type="FunCoup" id="A0A7N4NPG2">
    <property type="interactions" value="548"/>
</dbReference>
<dbReference type="Ensembl" id="ENSSHAT00000035868.1">
    <property type="protein sequence ID" value="ENSSHAP00000026409.1"/>
    <property type="gene ID" value="ENSSHAG00000031675.1"/>
</dbReference>
<reference evidence="19" key="2">
    <citation type="submission" date="2025-08" db="UniProtKB">
        <authorList>
            <consortium name="Ensembl"/>
        </authorList>
    </citation>
    <scope>IDENTIFICATION</scope>
</reference>
<dbReference type="CDD" id="cd04702">
    <property type="entry name" value="ASRGL1_like"/>
    <property type="match status" value="1"/>
</dbReference>
<dbReference type="InParanoid" id="A0A7N4NPG2"/>
<comment type="similarity">
    <text evidence="2">Belongs to the Ntn-hydrolase family.</text>
</comment>
<comment type="subunit">
    <text evidence="9">Heterodimer of an alpha and beta chain produced by autocleavage. This heterodimer may then dimerize in turn, giving rise to a heterotetramer.</text>
</comment>
<dbReference type="InterPro" id="IPR029055">
    <property type="entry name" value="Ntn_hydrolases_N"/>
</dbReference>
<keyword evidence="6" id="KW-0645">Protease</keyword>
<dbReference type="InterPro" id="IPR000246">
    <property type="entry name" value="Peptidase_T2"/>
</dbReference>
<dbReference type="Pfam" id="PF01112">
    <property type="entry name" value="Asparaginase_2"/>
    <property type="match status" value="1"/>
</dbReference>
<dbReference type="AlphaFoldDB" id="A0A7N4NPG2"/>
<dbReference type="EC" id="3.5.1.1" evidence="4"/>
<dbReference type="PANTHER" id="PTHR10188">
    <property type="entry name" value="L-ASPARAGINASE"/>
    <property type="match status" value="1"/>
</dbReference>
<evidence type="ECO:0000256" key="9">
    <source>
        <dbReference type="ARBA" id="ARBA00025988"/>
    </source>
</evidence>
<evidence type="ECO:0000313" key="20">
    <source>
        <dbReference type="Proteomes" id="UP000007648"/>
    </source>
</evidence>
<evidence type="ECO:0000256" key="18">
    <source>
        <dbReference type="SAM" id="MobiDB-lite"/>
    </source>
</evidence>
<evidence type="ECO:0000256" key="11">
    <source>
        <dbReference type="ARBA" id="ARBA00029780"/>
    </source>
</evidence>
<keyword evidence="7" id="KW-0378">Hydrolase</keyword>
<dbReference type="GO" id="GO:0008798">
    <property type="term" value="F:beta-aspartyl-peptidase activity"/>
    <property type="evidence" value="ECO:0007669"/>
    <property type="project" value="UniProtKB-EC"/>
</dbReference>
<evidence type="ECO:0000313" key="19">
    <source>
        <dbReference type="Ensembl" id="ENSSHAP00000026409.1"/>
    </source>
</evidence>
<dbReference type="Gene3D" id="3.60.20.30">
    <property type="entry name" value="(Glycosyl)asparaginase"/>
    <property type="match status" value="1"/>
</dbReference>
<evidence type="ECO:0000256" key="15">
    <source>
        <dbReference type="PIRSR" id="PIRSR600246-1"/>
    </source>
</evidence>
<keyword evidence="20" id="KW-1185">Reference proteome</keyword>
<dbReference type="GO" id="GO:0004067">
    <property type="term" value="F:asparaginase activity"/>
    <property type="evidence" value="ECO:0007669"/>
    <property type="project" value="UniProtKB-EC"/>
</dbReference>
<name>A0A7N4NPG2_SARHA</name>
<evidence type="ECO:0000256" key="14">
    <source>
        <dbReference type="ARBA" id="ARBA00049366"/>
    </source>
</evidence>
<evidence type="ECO:0000256" key="4">
    <source>
        <dbReference type="ARBA" id="ARBA00012920"/>
    </source>
</evidence>
<dbReference type="GO" id="GO:0005737">
    <property type="term" value="C:cytoplasm"/>
    <property type="evidence" value="ECO:0007669"/>
    <property type="project" value="Ensembl"/>
</dbReference>
<proteinExistence type="inferred from homology"/>
<evidence type="ECO:0000256" key="17">
    <source>
        <dbReference type="PIRSR" id="PIRSR600246-3"/>
    </source>
</evidence>
<evidence type="ECO:0000256" key="8">
    <source>
        <dbReference type="ARBA" id="ARBA00022813"/>
    </source>
</evidence>
<evidence type="ECO:0000256" key="7">
    <source>
        <dbReference type="ARBA" id="ARBA00022801"/>
    </source>
</evidence>
<comment type="catalytic activity">
    <reaction evidence="1">
        <text>Cleavage of a beta-linked Asp residue from the N-terminus of a polypeptide.</text>
        <dbReference type="EC" id="3.4.19.5"/>
    </reaction>
</comment>
<evidence type="ECO:0000256" key="10">
    <source>
        <dbReference type="ARBA" id="ARBA00029701"/>
    </source>
</evidence>
<feature type="active site" description="Nucleophile" evidence="15">
    <location>
        <position position="199"/>
    </location>
</feature>
<dbReference type="SUPFAM" id="SSF56235">
    <property type="entry name" value="N-terminal nucleophile aminohydrolases (Ntn hydrolases)"/>
    <property type="match status" value="1"/>
</dbReference>
<evidence type="ECO:0000256" key="6">
    <source>
        <dbReference type="ARBA" id="ARBA00022670"/>
    </source>
</evidence>
<keyword evidence="8" id="KW-0068">Autocatalytic cleavage</keyword>
<evidence type="ECO:0000256" key="2">
    <source>
        <dbReference type="ARBA" id="ARBA00010872"/>
    </source>
</evidence>
<protein>
    <recommendedName>
        <fullName evidence="5">Isoaspartyl peptidase/L-asparaginase</fullName>
        <ecNumber evidence="3">3.4.19.5</ecNumber>
        <ecNumber evidence="4">3.5.1.1</ecNumber>
    </recommendedName>
    <alternativeName>
        <fullName evidence="10">Asparaginase-like protein 1</fullName>
    </alternativeName>
    <alternativeName>
        <fullName evidence="13">Beta-aspartyl-peptidase</fullName>
    </alternativeName>
    <alternativeName>
        <fullName evidence="11">Isoaspartyl dipeptidase</fullName>
    </alternativeName>
    <alternativeName>
        <fullName evidence="12">L-asparagine amidohydrolase</fullName>
    </alternativeName>
</protein>
<gene>
    <name evidence="19" type="primary">ASRGL1</name>
</gene>
<comment type="catalytic activity">
    <reaction evidence="14">
        <text>L-asparagine + H2O = L-aspartate + NH4(+)</text>
        <dbReference type="Rhea" id="RHEA:21016"/>
        <dbReference type="ChEBI" id="CHEBI:15377"/>
        <dbReference type="ChEBI" id="CHEBI:28938"/>
        <dbReference type="ChEBI" id="CHEBI:29991"/>
        <dbReference type="ChEBI" id="CHEBI:58048"/>
        <dbReference type="EC" id="3.5.1.1"/>
    </reaction>
</comment>
<evidence type="ECO:0000256" key="5">
    <source>
        <dbReference type="ARBA" id="ARBA00022280"/>
    </source>
</evidence>
<organism evidence="19 20">
    <name type="scientific">Sarcophilus harrisii</name>
    <name type="common">Tasmanian devil</name>
    <name type="synonym">Sarcophilus laniarius</name>
    <dbReference type="NCBI Taxonomy" id="9305"/>
    <lineage>
        <taxon>Eukaryota</taxon>
        <taxon>Metazoa</taxon>
        <taxon>Chordata</taxon>
        <taxon>Craniata</taxon>
        <taxon>Vertebrata</taxon>
        <taxon>Euteleostomi</taxon>
        <taxon>Mammalia</taxon>
        <taxon>Metatheria</taxon>
        <taxon>Dasyuromorphia</taxon>
        <taxon>Dasyuridae</taxon>
        <taxon>Sarcophilus</taxon>
    </lineage>
</organism>
<dbReference type="Proteomes" id="UP000007648">
    <property type="component" value="Unassembled WGS sequence"/>
</dbReference>
<dbReference type="GeneTree" id="ENSGT00950000183045"/>
<dbReference type="GO" id="GO:0006508">
    <property type="term" value="P:proteolysis"/>
    <property type="evidence" value="ECO:0007669"/>
    <property type="project" value="UniProtKB-KW"/>
</dbReference>
<evidence type="ECO:0000256" key="16">
    <source>
        <dbReference type="PIRSR" id="PIRSR600246-2"/>
    </source>
</evidence>
<feature type="binding site" evidence="16">
    <location>
        <begin position="227"/>
        <end position="230"/>
    </location>
    <ligand>
        <name>substrate</name>
    </ligand>
</feature>
<dbReference type="GO" id="GO:0033345">
    <property type="term" value="P:L-asparagine catabolic process via L-aspartate"/>
    <property type="evidence" value="ECO:0007669"/>
    <property type="project" value="Ensembl"/>
</dbReference>
<sequence>MIPAGARAQAQEPFSVRGSLGRSHSGGKLEIVQPVIVVHGGGAGSISKERSERVRHGVTKAALLGYHILKDGGSAVDAVEGAVVALEDDPEFNAGHGSVLNEDGQIEMDASIMDGKSLNSGAVSSIKSIANPIKVARLVMEKTNHSFLTDRGATCFAKSMGIPIIPCEKLVTERNVKRLKKEKAEKSACMTEADKNTGTVGAVALDKHGNLAYATSTGGIINKMVGRVGDSPCVGSGGYADNDIGAVSTTGHGESIIKVNLARLAIFHLQQGKKPQEAADAALCYMKTRVKGLGGIIVVDKSGEWAARWTSVSMPWASAKDDKLQFGIVPGMVHITDIGKNKSPNPCI</sequence>
<dbReference type="FunFam" id="3.60.20.30:FF:000001">
    <property type="entry name" value="Isoaspartyl peptidase/L-asparaginase"/>
    <property type="match status" value="1"/>
</dbReference>
<feature type="site" description="Cleavage; by autolysis" evidence="17">
    <location>
        <begin position="198"/>
        <end position="199"/>
    </location>
</feature>
<dbReference type="InterPro" id="IPR033844">
    <property type="entry name" value="ASRGL1_meta"/>
</dbReference>
<feature type="binding site" evidence="16">
    <location>
        <begin position="250"/>
        <end position="253"/>
    </location>
    <ligand>
        <name>substrate</name>
    </ligand>
</feature>
<evidence type="ECO:0000256" key="3">
    <source>
        <dbReference type="ARBA" id="ARBA00012879"/>
    </source>
</evidence>
<evidence type="ECO:0000256" key="13">
    <source>
        <dbReference type="ARBA" id="ARBA00030667"/>
    </source>
</evidence>
<dbReference type="PANTHER" id="PTHR10188:SF41">
    <property type="entry name" value="ISOASPARTYL PEPTIDASE_L-ASPARAGINASE"/>
    <property type="match status" value="1"/>
</dbReference>
<evidence type="ECO:0000256" key="1">
    <source>
        <dbReference type="ARBA" id="ARBA00000306"/>
    </source>
</evidence>
<evidence type="ECO:0000256" key="12">
    <source>
        <dbReference type="ARBA" id="ARBA00030414"/>
    </source>
</evidence>
<accession>A0A7N4NPG2</accession>
<reference evidence="19" key="3">
    <citation type="submission" date="2025-09" db="UniProtKB">
        <authorList>
            <consortium name="Ensembl"/>
        </authorList>
    </citation>
    <scope>IDENTIFICATION</scope>
</reference>
<feature type="region of interest" description="Disordered" evidence="18">
    <location>
        <begin position="1"/>
        <end position="25"/>
    </location>
</feature>
<dbReference type="EC" id="3.4.19.5" evidence="3"/>
<reference evidence="19 20" key="1">
    <citation type="journal article" date="2011" name="Proc. Natl. Acad. Sci. U.S.A.">
        <title>Genetic diversity and population structure of the endangered marsupial Sarcophilus harrisii (Tasmanian devil).</title>
        <authorList>
            <person name="Miller W."/>
            <person name="Hayes V.M."/>
            <person name="Ratan A."/>
            <person name="Petersen D.C."/>
            <person name="Wittekindt N.E."/>
            <person name="Miller J."/>
            <person name="Walenz B."/>
            <person name="Knight J."/>
            <person name="Qi J."/>
            <person name="Zhao F."/>
            <person name="Wang Q."/>
            <person name="Bedoya-Reina O.C."/>
            <person name="Katiyar N."/>
            <person name="Tomsho L.P."/>
            <person name="Kasson L.M."/>
            <person name="Hardie R.A."/>
            <person name="Woodbridge P."/>
            <person name="Tindall E.A."/>
            <person name="Bertelsen M.F."/>
            <person name="Dixon D."/>
            <person name="Pyecroft S."/>
            <person name="Helgen K.M."/>
            <person name="Lesk A.M."/>
            <person name="Pringle T.H."/>
            <person name="Patterson N."/>
            <person name="Zhang Y."/>
            <person name="Kreiss A."/>
            <person name="Woods G.M."/>
            <person name="Jones M.E."/>
            <person name="Schuster S.C."/>
        </authorList>
    </citation>
    <scope>NUCLEOTIDE SEQUENCE [LARGE SCALE GENOMIC DNA]</scope>
</reference>
<dbReference type="GO" id="GO:0001917">
    <property type="term" value="C:photoreceptor inner segment"/>
    <property type="evidence" value="ECO:0007669"/>
    <property type="project" value="Ensembl"/>
</dbReference>